<dbReference type="InterPro" id="IPR019875">
    <property type="entry name" value="DapD_actinobacteria"/>
</dbReference>
<dbReference type="Gene3D" id="3.30.70.2010">
    <property type="match status" value="1"/>
</dbReference>
<evidence type="ECO:0000256" key="6">
    <source>
        <dbReference type="ARBA" id="ARBA00022842"/>
    </source>
</evidence>
<evidence type="ECO:0000256" key="3">
    <source>
        <dbReference type="ARBA" id="ARBA00022605"/>
    </source>
</evidence>
<comment type="catalytic activity">
    <reaction evidence="10">
        <text>(S)-2,3,4,5-tetrahydrodipicolinate + succinyl-CoA + H2O = (S)-2-succinylamino-6-oxoheptanedioate + CoA</text>
        <dbReference type="Rhea" id="RHEA:17325"/>
        <dbReference type="ChEBI" id="CHEBI:15377"/>
        <dbReference type="ChEBI" id="CHEBI:15685"/>
        <dbReference type="ChEBI" id="CHEBI:16845"/>
        <dbReference type="ChEBI" id="CHEBI:57287"/>
        <dbReference type="ChEBI" id="CHEBI:57292"/>
        <dbReference type="EC" id="2.3.1.117"/>
    </reaction>
</comment>
<keyword evidence="9 10" id="KW-0012">Acyltransferase</keyword>
<dbReference type="InterPro" id="IPR026586">
    <property type="entry name" value="Type2_DapD"/>
</dbReference>
<dbReference type="SUPFAM" id="SSF51161">
    <property type="entry name" value="Trimeric LpxA-like enzymes"/>
    <property type="match status" value="1"/>
</dbReference>
<organism evidence="12 13">
    <name type="scientific">Gordonia mangrovi</name>
    <dbReference type="NCBI Taxonomy" id="2665643"/>
    <lineage>
        <taxon>Bacteria</taxon>
        <taxon>Bacillati</taxon>
        <taxon>Actinomycetota</taxon>
        <taxon>Actinomycetes</taxon>
        <taxon>Mycobacteriales</taxon>
        <taxon>Gordoniaceae</taxon>
        <taxon>Gordonia</taxon>
    </lineage>
</organism>
<keyword evidence="8 10" id="KW-0457">Lysine biosynthesis</keyword>
<keyword evidence="4 10" id="KW-0808">Transferase</keyword>
<keyword evidence="7 10" id="KW-0220">Diaminopimelate biosynthesis</keyword>
<evidence type="ECO:0000313" key="13">
    <source>
        <dbReference type="Proteomes" id="UP000475545"/>
    </source>
</evidence>
<dbReference type="InterPro" id="IPR001451">
    <property type="entry name" value="Hexapep"/>
</dbReference>
<feature type="binding site" evidence="10">
    <location>
        <position position="223"/>
    </location>
    <ligand>
        <name>succinyl-CoA</name>
        <dbReference type="ChEBI" id="CHEBI:57292"/>
    </ligand>
</feature>
<feature type="binding site" evidence="10">
    <location>
        <position position="246"/>
    </location>
    <ligand>
        <name>succinyl-CoA</name>
        <dbReference type="ChEBI" id="CHEBI:57292"/>
    </ligand>
</feature>
<evidence type="ECO:0000256" key="2">
    <source>
        <dbReference type="ARBA" id="ARBA00022490"/>
    </source>
</evidence>
<keyword evidence="5 10" id="KW-0479">Metal-binding</keyword>
<dbReference type="InterPro" id="IPR038361">
    <property type="entry name" value="THDPS_M_sf"/>
</dbReference>
<dbReference type="Gene3D" id="2.160.10.10">
    <property type="entry name" value="Hexapeptide repeat proteins"/>
    <property type="match status" value="1"/>
</dbReference>
<evidence type="ECO:0000313" key="12">
    <source>
        <dbReference type="EMBL" id="MXP20838.1"/>
    </source>
</evidence>
<accession>A0A6L7GQM3</accession>
<protein>
    <recommendedName>
        <fullName evidence="10">2,3,4,5-tetrahydropyridine-2,6-dicarboxylate N-succinyltransferase</fullName>
        <ecNumber evidence="10">2.3.1.117</ecNumber>
    </recommendedName>
    <alternativeName>
        <fullName evidence="10">Tetrahydrodipicolinate N-succinyltransferase</fullName>
        <shortName evidence="10">THDP succinyltransferase</shortName>
        <shortName evidence="10">THP succinyltransferase</shortName>
    </alternativeName>
    <alternativeName>
        <fullName evidence="10">Tetrahydropicolinate succinylase</fullName>
    </alternativeName>
</protein>
<dbReference type="GO" id="GO:0009089">
    <property type="term" value="P:lysine biosynthetic process via diaminopimelate"/>
    <property type="evidence" value="ECO:0007669"/>
    <property type="project" value="UniProtKB-UniRule"/>
</dbReference>
<feature type="binding site" evidence="10">
    <location>
        <position position="187"/>
    </location>
    <ligand>
        <name>Mg(2+)</name>
        <dbReference type="ChEBI" id="CHEBI:18420"/>
        <label>2</label>
        <note>ligand shared between trimeric partners</note>
    </ligand>
</feature>
<evidence type="ECO:0000256" key="1">
    <source>
        <dbReference type="ARBA" id="ARBA00011233"/>
    </source>
</evidence>
<dbReference type="Gene3D" id="3.30.60.70">
    <property type="entry name" value="Trimeric LpxA-like enzymes"/>
    <property type="match status" value="1"/>
</dbReference>
<comment type="subunit">
    <text evidence="1 10">Homotrimer.</text>
</comment>
<keyword evidence="2 10" id="KW-0963">Cytoplasm</keyword>
<gene>
    <name evidence="10 12" type="primary">dapD</name>
    <name evidence="12" type="ORF">GIY30_05650</name>
</gene>
<feature type="binding site" evidence="10">
    <location>
        <position position="205"/>
    </location>
    <ligand>
        <name>succinyl-CoA</name>
        <dbReference type="ChEBI" id="CHEBI:57292"/>
    </ligand>
</feature>
<name>A0A6L7GQM3_9ACTN</name>
<dbReference type="GO" id="GO:0000287">
    <property type="term" value="F:magnesium ion binding"/>
    <property type="evidence" value="ECO:0007669"/>
    <property type="project" value="UniProtKB-UniRule"/>
</dbReference>
<dbReference type="Pfam" id="PF14789">
    <property type="entry name" value="THDPS_M"/>
    <property type="match status" value="1"/>
</dbReference>
<dbReference type="NCBIfam" id="TIGR03535">
    <property type="entry name" value="DapD_actino"/>
    <property type="match status" value="1"/>
</dbReference>
<evidence type="ECO:0000256" key="7">
    <source>
        <dbReference type="ARBA" id="ARBA00022915"/>
    </source>
</evidence>
<dbReference type="InterPro" id="IPR011004">
    <property type="entry name" value="Trimer_LpxA-like_sf"/>
</dbReference>
<dbReference type="Pfam" id="PF14602">
    <property type="entry name" value="Hexapep_2"/>
    <property type="match status" value="1"/>
</dbReference>
<feature type="binding site" evidence="10">
    <location>
        <position position="269"/>
    </location>
    <ligand>
        <name>succinyl-CoA</name>
        <dbReference type="ChEBI" id="CHEBI:57292"/>
    </ligand>
</feature>
<feature type="binding site" evidence="10">
    <location>
        <position position="170"/>
    </location>
    <ligand>
        <name>Mg(2+)</name>
        <dbReference type="ChEBI" id="CHEBI:18420"/>
        <label>1</label>
        <note>ligand shared between trimeric partners</note>
    </ligand>
</feature>
<evidence type="ECO:0000256" key="5">
    <source>
        <dbReference type="ARBA" id="ARBA00022723"/>
    </source>
</evidence>
<feature type="binding site" evidence="10">
    <location>
        <position position="220"/>
    </location>
    <ligand>
        <name>succinyl-CoA</name>
        <dbReference type="ChEBI" id="CHEBI:57292"/>
    </ligand>
</feature>
<feature type="active site" description="Acyl-anhydride intermediate" evidence="10">
    <location>
        <position position="203"/>
    </location>
</feature>
<feature type="binding site" evidence="10">
    <location>
        <begin position="261"/>
        <end position="262"/>
    </location>
    <ligand>
        <name>succinyl-CoA</name>
        <dbReference type="ChEBI" id="CHEBI:57292"/>
    </ligand>
</feature>
<dbReference type="GO" id="GO:0008666">
    <property type="term" value="F:2,3,4,5-tetrahydropyridine-2,6-dicarboxylate N-succinyltransferase activity"/>
    <property type="evidence" value="ECO:0007669"/>
    <property type="project" value="UniProtKB-UniRule"/>
</dbReference>
<keyword evidence="3 10" id="KW-0028">Amino-acid biosynthesis</keyword>
<dbReference type="InterPro" id="IPR032784">
    <property type="entry name" value="THDPS_M"/>
</dbReference>
<feature type="binding site" evidence="10">
    <location>
        <begin position="294"/>
        <end position="297"/>
    </location>
    <ligand>
        <name>succinyl-CoA</name>
        <dbReference type="ChEBI" id="CHEBI:57292"/>
    </ligand>
</feature>
<dbReference type="AlphaFoldDB" id="A0A6L7GQM3"/>
<sequence length="322" mass="33369">MTTNGAFATGIATVTNGGSADPGVVLDVWFPEPELDSPATSETITLDGDAVPHDLRDLVGEDAARGVKTVAVRTSITDLSSAPVDAYDVYLRLHLLSHRLVTPHGTSLEGIFGLLTNVVWTNHGPCPIDGFETTRARLRSRGPVTVYSIDKFPRMVDYVLPGGVRIGDADRVRLGAHLAPGTTVMHEGFVNYNAGTLGSSMVEGRISAGVVVGDGSDIGGGASTMGTLSGGGKEIISLGKRCLLGANSGCGIPLGDDCVIEAGLYVTAGTKVTGPDGTAVKARELSGQSNLLFRRNSLTGAVEVVPWKGDGIALNEALHKHN</sequence>
<dbReference type="RefSeq" id="WP_160900920.1">
    <property type="nucleotide sequence ID" value="NZ_CP102850.1"/>
</dbReference>
<reference evidence="12 13" key="1">
    <citation type="submission" date="2019-11" db="EMBL/GenBank/DDBJ databases">
        <title>Gordonia sp. nov., a novel actinobacterium isolated from mangrove soil in Hainan.</title>
        <authorList>
            <person name="Huang X."/>
            <person name="Xie Y."/>
            <person name="Chu X."/>
            <person name="Xiao K."/>
        </authorList>
    </citation>
    <scope>NUCLEOTIDE SEQUENCE [LARGE SCALE GENOMIC DNA]</scope>
    <source>
        <strain evidence="12 13">HNM0687</strain>
    </source>
</reference>
<dbReference type="EMBL" id="WMBR01000001">
    <property type="protein sequence ID" value="MXP20838.1"/>
    <property type="molecule type" value="Genomic_DNA"/>
</dbReference>
<dbReference type="HAMAP" id="MF_02122">
    <property type="entry name" value="DapD_type2"/>
    <property type="match status" value="1"/>
</dbReference>
<evidence type="ECO:0000256" key="4">
    <source>
        <dbReference type="ARBA" id="ARBA00022679"/>
    </source>
</evidence>
<evidence type="ECO:0000256" key="9">
    <source>
        <dbReference type="ARBA" id="ARBA00023315"/>
    </source>
</evidence>
<feature type="domain" description="2,3,4,5-tetrahydropyridine-2,6-dicarboxylate N-succinyltransferase middle" evidence="11">
    <location>
        <begin position="115"/>
        <end position="154"/>
    </location>
</feature>
<dbReference type="GO" id="GO:0005737">
    <property type="term" value="C:cytoplasm"/>
    <property type="evidence" value="ECO:0007669"/>
    <property type="project" value="UniProtKB-SubCell"/>
</dbReference>
<comment type="caution">
    <text evidence="12">The sequence shown here is derived from an EMBL/GenBank/DDBJ whole genome shotgun (WGS) entry which is preliminary data.</text>
</comment>
<dbReference type="GO" id="GO:0019877">
    <property type="term" value="P:diaminopimelate biosynthetic process"/>
    <property type="evidence" value="ECO:0007669"/>
    <property type="project" value="UniProtKB-UniRule"/>
</dbReference>
<comment type="pathway">
    <text evidence="10">Amino-acid biosynthesis; L-lysine biosynthesis via DAP pathway; LL-2,6-diaminopimelate from (S)-tetrahydrodipicolinate (succinylase route): step 1/3.</text>
</comment>
<comment type="function">
    <text evidence="10">Catalyzes the conversion of the cyclic tetrahydrodipicolinate (THDP) into the acyclic N-succinyl-L-2-amino-6-oxopimelate using succinyl-CoA.</text>
</comment>
<dbReference type="UniPathway" id="UPA00034">
    <property type="reaction ID" value="UER00019"/>
</dbReference>
<dbReference type="Proteomes" id="UP000475545">
    <property type="component" value="Unassembled WGS sequence"/>
</dbReference>
<comment type="subcellular location">
    <subcellularLocation>
        <location evidence="10">Cytoplasm</location>
    </subcellularLocation>
</comment>
<feature type="binding site" evidence="10">
    <location>
        <position position="281"/>
    </location>
    <ligand>
        <name>succinyl-CoA</name>
        <dbReference type="ChEBI" id="CHEBI:57292"/>
    </ligand>
</feature>
<evidence type="ECO:0000256" key="10">
    <source>
        <dbReference type="HAMAP-Rule" id="MF_02122"/>
    </source>
</evidence>
<evidence type="ECO:0000259" key="11">
    <source>
        <dbReference type="Pfam" id="PF14789"/>
    </source>
</evidence>
<dbReference type="FunFam" id="2.160.10.10:FF:000009">
    <property type="entry name" value="2,3,4,5-tetrahydropyridine-2,6-dicarboxylate N-succinyltransferase"/>
    <property type="match status" value="1"/>
</dbReference>
<dbReference type="CDD" id="cd04649">
    <property type="entry name" value="LbH_THP_succinylT_putative"/>
    <property type="match status" value="1"/>
</dbReference>
<comment type="similarity">
    <text evidence="10">Belongs to the type 2 tetrahydrodipicolinate N-succinyltransferase family.</text>
</comment>
<keyword evidence="13" id="KW-1185">Reference proteome</keyword>
<evidence type="ECO:0000256" key="8">
    <source>
        <dbReference type="ARBA" id="ARBA00023154"/>
    </source>
</evidence>
<proteinExistence type="inferred from homology"/>
<keyword evidence="6 10" id="KW-0460">Magnesium</keyword>
<dbReference type="EC" id="2.3.1.117" evidence="10"/>